<reference evidence="2" key="1">
    <citation type="submission" date="2023-06" db="EMBL/GenBank/DDBJ databases">
        <title>Genome-scale phylogeny and comparative genomics of the fungal order Sordariales.</title>
        <authorList>
            <consortium name="Lawrence Berkeley National Laboratory"/>
            <person name="Hensen N."/>
            <person name="Bonometti L."/>
            <person name="Westerberg I."/>
            <person name="Brannstrom I.O."/>
            <person name="Guillou S."/>
            <person name="Cros-Aarteil S."/>
            <person name="Calhoun S."/>
            <person name="Haridas S."/>
            <person name="Kuo A."/>
            <person name="Mondo S."/>
            <person name="Pangilinan J."/>
            <person name="Riley R."/>
            <person name="LaButti K."/>
            <person name="Andreopoulos B."/>
            <person name="Lipzen A."/>
            <person name="Chen C."/>
            <person name="Yanf M."/>
            <person name="Daum C."/>
            <person name="Ng V."/>
            <person name="Clum A."/>
            <person name="Steindorff A."/>
            <person name="Ohm R."/>
            <person name="Martin F."/>
            <person name="Silar P."/>
            <person name="Natvig D."/>
            <person name="Lalanne C."/>
            <person name="Gautier V."/>
            <person name="Ament-velasquez S.L."/>
            <person name="Kruys A."/>
            <person name="Hutchinson M.I."/>
            <person name="Powell A.J."/>
            <person name="Barry K."/>
            <person name="Miller A.N."/>
            <person name="Grigoriev I.V."/>
            <person name="Debuchy R."/>
            <person name="Gladieux P."/>
            <person name="Thoren M.H."/>
            <person name="Johannesson H."/>
        </authorList>
    </citation>
    <scope>NUCLEOTIDE SEQUENCE</scope>
    <source>
        <strain evidence="2">SMH3187-1</strain>
    </source>
</reference>
<comment type="caution">
    <text evidence="2">The sequence shown here is derived from an EMBL/GenBank/DDBJ whole genome shotgun (WGS) entry which is preliminary data.</text>
</comment>
<evidence type="ECO:0000313" key="3">
    <source>
        <dbReference type="Proteomes" id="UP001172155"/>
    </source>
</evidence>
<feature type="region of interest" description="Disordered" evidence="1">
    <location>
        <begin position="991"/>
        <end position="1026"/>
    </location>
</feature>
<evidence type="ECO:0000256" key="1">
    <source>
        <dbReference type="SAM" id="MobiDB-lite"/>
    </source>
</evidence>
<accession>A0AA40F8T6</accession>
<feature type="compositionally biased region" description="Low complexity" evidence="1">
    <location>
        <begin position="71"/>
        <end position="85"/>
    </location>
</feature>
<sequence>MEFTSHPRQTVLLPQPHNHRASPPISSEPTNSATLPFPFPPSTSSTSTSTPDSSGPVVSAPALLGTDDVMADAVPAPAPAAPSTRGGRGRGRGRGSARGRGRVAKPAQPKATSGRGRRQKMYESTRCQAAHERMQELKSSYAAVAKVVKPVAQEIADQSLTELASNPDIFKQVPEYEELQSFLKDRHADAKSTIDMERDVELNMLCHLYAGQQEITHNEYNRCLVAHCDDRYDQLMLQLDILEHLYNSNLPLDLPAPSDNDEYLVKAISQKQADEQGPFVVMKDGVEVPFPRQSVSKLVTKAYRLPDVVSPKRKAEDELEGQPEAKLAATAEGGEAVPAMPRHASGLLSAVDAMDSRASTPGESSNTSTPAPEPADAGGILSSVQPAPPHALEIPLPRFTTGPDEYGVRIVARKATRLDIPNNRVMVPNTFEWDEVDIGFRDSTNSVQKGATKAKRGRYLGQPNSNFMFLDRRVGTWDSTQSSGQFDDTLVKKFGLHPTMGLVLPTSNNEQEPPQPHVSGWKPAVLVPPSGQRIYASRTIPPARQERKVCKMYRRLQLNDVVREFCGKEGISAIEVNPTHDEREEHRRAVLLDRGLDPDIITAPSITPAPSPPNDAEPAAPEDTAVFDDFVQEVLATASSIEAEERSARAASVKPTSRPYDAIRDVFTDTASTPPTPPSFPSSKPVDVFANPVDASDAQKLSCLADICETMMNMARPQSPHPGNGRDLMVQQLPYEQGPVADMGNPLAYPSVEHPTHESARPSDFLRTALNPPMMGYQQVAAPDYPGASMGPSTAQGSGRTPFANPAPTKALPALRPIRSFINSESAPLPDPHGSPVPQHHIMIPSNTGAYYPPAPHRPFHNGYSLEPAGMHGLQHPLMAQNHINGPLQPPSLMPAQQQQQQQQLDHRTGTYSLSPPPYHPIAPSGQAQISPVSASSRPGSSSGNSAAAAKYRKLEPAPTPPHRMGYGGGGNGGQELRTVQFDYREAIKDYTPVEAPPRHGPTHVRGWSHNNLKKTRGSGGRGEEE</sequence>
<proteinExistence type="predicted"/>
<feature type="compositionally biased region" description="Low complexity" evidence="1">
    <location>
        <begin position="32"/>
        <end position="54"/>
    </location>
</feature>
<keyword evidence="3" id="KW-1185">Reference proteome</keyword>
<protein>
    <submittedName>
        <fullName evidence="2">Uncharacterized protein</fullName>
    </submittedName>
</protein>
<feature type="compositionally biased region" description="Polar residues" evidence="1">
    <location>
        <begin position="357"/>
        <end position="370"/>
    </location>
</feature>
<feature type="compositionally biased region" description="Basic residues" evidence="1">
    <location>
        <begin position="87"/>
        <end position="103"/>
    </location>
</feature>
<gene>
    <name evidence="2" type="ORF">B0T18DRAFT_7407</name>
</gene>
<evidence type="ECO:0000313" key="2">
    <source>
        <dbReference type="EMBL" id="KAK0753142.1"/>
    </source>
</evidence>
<feature type="region of interest" description="Disordered" evidence="1">
    <location>
        <begin position="311"/>
        <end position="338"/>
    </location>
</feature>
<feature type="region of interest" description="Disordered" evidence="1">
    <location>
        <begin position="881"/>
        <end position="976"/>
    </location>
</feature>
<dbReference type="AlphaFoldDB" id="A0AA40F8T6"/>
<feature type="region of interest" description="Disordered" evidence="1">
    <location>
        <begin position="593"/>
        <end position="621"/>
    </location>
</feature>
<dbReference type="Proteomes" id="UP001172155">
    <property type="component" value="Unassembled WGS sequence"/>
</dbReference>
<feature type="region of interest" description="Disordered" evidence="1">
    <location>
        <begin position="354"/>
        <end position="399"/>
    </location>
</feature>
<dbReference type="EMBL" id="JAUKUD010000001">
    <property type="protein sequence ID" value="KAK0753142.1"/>
    <property type="molecule type" value="Genomic_DNA"/>
</dbReference>
<name>A0AA40F8T6_9PEZI</name>
<feature type="compositionally biased region" description="Low complexity" evidence="1">
    <location>
        <begin position="931"/>
        <end position="950"/>
    </location>
</feature>
<organism evidence="2 3">
    <name type="scientific">Schizothecium vesticola</name>
    <dbReference type="NCBI Taxonomy" id="314040"/>
    <lineage>
        <taxon>Eukaryota</taxon>
        <taxon>Fungi</taxon>
        <taxon>Dikarya</taxon>
        <taxon>Ascomycota</taxon>
        <taxon>Pezizomycotina</taxon>
        <taxon>Sordariomycetes</taxon>
        <taxon>Sordariomycetidae</taxon>
        <taxon>Sordariales</taxon>
        <taxon>Schizotheciaceae</taxon>
        <taxon>Schizothecium</taxon>
    </lineage>
</organism>
<feature type="region of interest" description="Disordered" evidence="1">
    <location>
        <begin position="1"/>
        <end position="123"/>
    </location>
</feature>